<accession>A0A4C1VD53</accession>
<evidence type="ECO:0000313" key="2">
    <source>
        <dbReference type="EMBL" id="GBP35874.1"/>
    </source>
</evidence>
<keyword evidence="3" id="KW-1185">Reference proteome</keyword>
<reference evidence="2 3" key="1">
    <citation type="journal article" date="2019" name="Commun. Biol.">
        <title>The bagworm genome reveals a unique fibroin gene that provides high tensile strength.</title>
        <authorList>
            <person name="Kono N."/>
            <person name="Nakamura H."/>
            <person name="Ohtoshi R."/>
            <person name="Tomita M."/>
            <person name="Numata K."/>
            <person name="Arakawa K."/>
        </authorList>
    </citation>
    <scope>NUCLEOTIDE SEQUENCE [LARGE SCALE GENOMIC DNA]</scope>
</reference>
<comment type="caution">
    <text evidence="2">The sequence shown here is derived from an EMBL/GenBank/DDBJ whole genome shotgun (WGS) entry which is preliminary data.</text>
</comment>
<sequence>MVFSKLIIPNRPAARVGRSGIASPATTFPNKYLRAGIGKKKSRHSPTALRPASARPALAHISNLVFPLLPSHHNRPIRGAVKGEELLVSLALERRTASYRMLVRVASNSIIATKCERRRFDKVKVALVTGPPGTRFDNFETRFDVRRRQKIIATSSAASVSSWGRRRVAGRRGRERCVIVSRDVSGPFTGRAPNAAAAARQSVRLGHGARTSRV</sequence>
<name>A0A4C1VD53_EUMVA</name>
<gene>
    <name evidence="2" type="ORF">EVAR_23123_1</name>
</gene>
<evidence type="ECO:0000256" key="1">
    <source>
        <dbReference type="SAM" id="MobiDB-lite"/>
    </source>
</evidence>
<proteinExistence type="predicted"/>
<feature type="region of interest" description="Disordered" evidence="1">
    <location>
        <begin position="191"/>
        <end position="214"/>
    </location>
</feature>
<evidence type="ECO:0000313" key="3">
    <source>
        <dbReference type="Proteomes" id="UP000299102"/>
    </source>
</evidence>
<dbReference type="Proteomes" id="UP000299102">
    <property type="component" value="Unassembled WGS sequence"/>
</dbReference>
<organism evidence="2 3">
    <name type="scientific">Eumeta variegata</name>
    <name type="common">Bagworm moth</name>
    <name type="synonym">Eumeta japonica</name>
    <dbReference type="NCBI Taxonomy" id="151549"/>
    <lineage>
        <taxon>Eukaryota</taxon>
        <taxon>Metazoa</taxon>
        <taxon>Ecdysozoa</taxon>
        <taxon>Arthropoda</taxon>
        <taxon>Hexapoda</taxon>
        <taxon>Insecta</taxon>
        <taxon>Pterygota</taxon>
        <taxon>Neoptera</taxon>
        <taxon>Endopterygota</taxon>
        <taxon>Lepidoptera</taxon>
        <taxon>Glossata</taxon>
        <taxon>Ditrysia</taxon>
        <taxon>Tineoidea</taxon>
        <taxon>Psychidae</taxon>
        <taxon>Oiketicinae</taxon>
        <taxon>Eumeta</taxon>
    </lineage>
</organism>
<dbReference type="AlphaFoldDB" id="A0A4C1VD53"/>
<dbReference type="EMBL" id="BGZK01000311">
    <property type="protein sequence ID" value="GBP35874.1"/>
    <property type="molecule type" value="Genomic_DNA"/>
</dbReference>
<protein>
    <submittedName>
        <fullName evidence="2">Uncharacterized protein</fullName>
    </submittedName>
</protein>